<protein>
    <submittedName>
        <fullName evidence="1">Uncharacterized protein</fullName>
    </submittedName>
</protein>
<proteinExistence type="predicted"/>
<evidence type="ECO:0000313" key="1">
    <source>
        <dbReference type="EMBL" id="KAH1114455.1"/>
    </source>
</evidence>
<organism evidence="1 2">
    <name type="scientific">Gossypium stocksii</name>
    <dbReference type="NCBI Taxonomy" id="47602"/>
    <lineage>
        <taxon>Eukaryota</taxon>
        <taxon>Viridiplantae</taxon>
        <taxon>Streptophyta</taxon>
        <taxon>Embryophyta</taxon>
        <taxon>Tracheophyta</taxon>
        <taxon>Spermatophyta</taxon>
        <taxon>Magnoliopsida</taxon>
        <taxon>eudicotyledons</taxon>
        <taxon>Gunneridae</taxon>
        <taxon>Pentapetalae</taxon>
        <taxon>rosids</taxon>
        <taxon>malvids</taxon>
        <taxon>Malvales</taxon>
        <taxon>Malvaceae</taxon>
        <taxon>Malvoideae</taxon>
        <taxon>Gossypium</taxon>
    </lineage>
</organism>
<name>A0A9D3W972_9ROSI</name>
<dbReference type="AlphaFoldDB" id="A0A9D3W972"/>
<reference evidence="1 2" key="1">
    <citation type="journal article" date="2021" name="Plant Biotechnol. J.">
        <title>Multi-omics assisted identification of the key and species-specific regulatory components of drought-tolerant mechanisms in Gossypium stocksii.</title>
        <authorList>
            <person name="Yu D."/>
            <person name="Ke L."/>
            <person name="Zhang D."/>
            <person name="Wu Y."/>
            <person name="Sun Y."/>
            <person name="Mei J."/>
            <person name="Sun J."/>
            <person name="Sun Y."/>
        </authorList>
    </citation>
    <scope>NUCLEOTIDE SEQUENCE [LARGE SCALE GENOMIC DNA]</scope>
    <source>
        <strain evidence="2">cv. E1</strain>
        <tissue evidence="1">Leaf</tissue>
    </source>
</reference>
<sequence length="87" mass="9818">MNASRDQEIPDLTGFKLANLPVHYLEGQEGSDQGAQVKWTDICKPKSKSGWGLRFGDLEQGMHGPTFMVYPNPSRFIMDCLVKYLRA</sequence>
<dbReference type="Proteomes" id="UP000828251">
    <property type="component" value="Unassembled WGS sequence"/>
</dbReference>
<dbReference type="EMBL" id="JAIQCV010000003">
    <property type="protein sequence ID" value="KAH1114455.1"/>
    <property type="molecule type" value="Genomic_DNA"/>
</dbReference>
<comment type="caution">
    <text evidence="1">The sequence shown here is derived from an EMBL/GenBank/DDBJ whole genome shotgun (WGS) entry which is preliminary data.</text>
</comment>
<keyword evidence="2" id="KW-1185">Reference proteome</keyword>
<gene>
    <name evidence="1" type="ORF">J1N35_007833</name>
</gene>
<dbReference type="OrthoDB" id="1938625at2759"/>
<evidence type="ECO:0000313" key="2">
    <source>
        <dbReference type="Proteomes" id="UP000828251"/>
    </source>
</evidence>
<accession>A0A9D3W972</accession>